<dbReference type="GeneID" id="18811669"/>
<dbReference type="AlphaFoldDB" id="F8P209"/>
<dbReference type="Proteomes" id="UP000008064">
    <property type="component" value="Unassembled WGS sequence"/>
</dbReference>
<name>F8P209_SERL9</name>
<evidence type="ECO:0000313" key="1">
    <source>
        <dbReference type="EMBL" id="EGO23187.1"/>
    </source>
</evidence>
<protein>
    <submittedName>
        <fullName evidence="1">Uncharacterized protein</fullName>
    </submittedName>
</protein>
<reference evidence="1" key="1">
    <citation type="submission" date="2011-04" db="EMBL/GenBank/DDBJ databases">
        <title>Evolution of plant cell wall degrading machinery underlies the functional diversity of forest fungi.</title>
        <authorList>
            <consortium name="US DOE Joint Genome Institute (JGI-PGF)"/>
            <person name="Eastwood D.C."/>
            <person name="Floudas D."/>
            <person name="Binder M."/>
            <person name="Majcherczyk A."/>
            <person name="Schneider P."/>
            <person name="Aerts A."/>
            <person name="Asiegbu F.O."/>
            <person name="Baker S.E."/>
            <person name="Barry K."/>
            <person name="Bendiksby M."/>
            <person name="Blumentritt M."/>
            <person name="Coutinho P.M."/>
            <person name="Cullen D."/>
            <person name="Cullen D."/>
            <person name="Gathman A."/>
            <person name="Goodell B."/>
            <person name="Henrissat B."/>
            <person name="Ihrmark K."/>
            <person name="Kauserud H."/>
            <person name="Kohler A."/>
            <person name="LaButti K."/>
            <person name="Lapidus A."/>
            <person name="Lavin J.L."/>
            <person name="Lee Y.-H."/>
            <person name="Lindquist E."/>
            <person name="Lilly W."/>
            <person name="Lucas S."/>
            <person name="Morin E."/>
            <person name="Murat C."/>
            <person name="Oguiza J.A."/>
            <person name="Park J."/>
            <person name="Pisabarro A.G."/>
            <person name="Riley R."/>
            <person name="Rosling A."/>
            <person name="Salamov A."/>
            <person name="Schmidt O."/>
            <person name="Schmutz J."/>
            <person name="Skrede I."/>
            <person name="Stenlid J."/>
            <person name="Wiebenga A."/>
            <person name="Xie X."/>
            <person name="Kues U."/>
            <person name="Hibbett D.S."/>
            <person name="Hoffmeister D."/>
            <person name="Hogberg N."/>
            <person name="Martin F."/>
            <person name="Grigoriev I.V."/>
            <person name="Watkinson S.C."/>
        </authorList>
    </citation>
    <scope>NUCLEOTIDE SEQUENCE</scope>
    <source>
        <strain evidence="1">S7.9</strain>
    </source>
</reference>
<organism>
    <name type="scientific">Serpula lacrymans var. lacrymans (strain S7.9)</name>
    <name type="common">Dry rot fungus</name>
    <dbReference type="NCBI Taxonomy" id="578457"/>
    <lineage>
        <taxon>Eukaryota</taxon>
        <taxon>Fungi</taxon>
        <taxon>Dikarya</taxon>
        <taxon>Basidiomycota</taxon>
        <taxon>Agaricomycotina</taxon>
        <taxon>Agaricomycetes</taxon>
        <taxon>Agaricomycetidae</taxon>
        <taxon>Boletales</taxon>
        <taxon>Coniophorineae</taxon>
        <taxon>Serpulaceae</taxon>
        <taxon>Serpula</taxon>
    </lineage>
</organism>
<dbReference type="HOGENOM" id="CLU_3112058_0_0_1"/>
<dbReference type="EMBL" id="GL945436">
    <property type="protein sequence ID" value="EGO23187.1"/>
    <property type="molecule type" value="Genomic_DNA"/>
</dbReference>
<gene>
    <name evidence="1" type="ORF">SERLADRAFT_394310</name>
</gene>
<accession>F8P209</accession>
<sequence>MQPGIYKLVNCIGGSAMDLSGGDYRSIIGFPAHDGDNQKVGFPTLSLGFEPLPYLS</sequence>
<dbReference type="RefSeq" id="XP_007320427.1">
    <property type="nucleotide sequence ID" value="XM_007320365.1"/>
</dbReference>
<dbReference type="OrthoDB" id="2131701at2759"/>
<dbReference type="KEGG" id="sla:SERLADRAFT_394310"/>
<proteinExistence type="predicted"/>
<dbReference type="Gene3D" id="2.80.10.50">
    <property type="match status" value="1"/>
</dbReference>